<keyword evidence="4" id="KW-0238">DNA-binding</keyword>
<keyword evidence="5" id="KW-0804">Transcription</keyword>
<feature type="compositionally biased region" description="Basic and acidic residues" evidence="7">
    <location>
        <begin position="363"/>
        <end position="375"/>
    </location>
</feature>
<comment type="caution">
    <text evidence="9">The sequence shown here is derived from an EMBL/GenBank/DDBJ whole genome shotgun (WGS) entry which is preliminary data.</text>
</comment>
<evidence type="ECO:0000256" key="4">
    <source>
        <dbReference type="ARBA" id="ARBA00023125"/>
    </source>
</evidence>
<evidence type="ECO:0000313" key="10">
    <source>
        <dbReference type="Proteomes" id="UP000813462"/>
    </source>
</evidence>
<keyword evidence="3" id="KW-0805">Transcription regulation</keyword>
<evidence type="ECO:0000313" key="9">
    <source>
        <dbReference type="EMBL" id="KAH7528190.1"/>
    </source>
</evidence>
<feature type="compositionally biased region" description="Polar residues" evidence="7">
    <location>
        <begin position="319"/>
        <end position="328"/>
    </location>
</feature>
<keyword evidence="2" id="KW-0156">Chromatin regulator</keyword>
<name>A0A978VCV1_ZIZJJ</name>
<dbReference type="InterPro" id="IPR044198">
    <property type="entry name" value="DEK"/>
</dbReference>
<evidence type="ECO:0000256" key="3">
    <source>
        <dbReference type="ARBA" id="ARBA00023015"/>
    </source>
</evidence>
<dbReference type="GO" id="GO:0042393">
    <property type="term" value="F:histone binding"/>
    <property type="evidence" value="ECO:0007669"/>
    <property type="project" value="TreeGrafter"/>
</dbReference>
<dbReference type="Proteomes" id="UP000813462">
    <property type="component" value="Unassembled WGS sequence"/>
</dbReference>
<evidence type="ECO:0000256" key="6">
    <source>
        <dbReference type="ARBA" id="ARBA00023242"/>
    </source>
</evidence>
<evidence type="ECO:0000256" key="2">
    <source>
        <dbReference type="ARBA" id="ARBA00022853"/>
    </source>
</evidence>
<sequence length="532" mass="58746">MVWGSGNKDQSVSKKRVREPAVKKAGEDSLEEKKDHPVTPAIERPARERKLVERYSAPSTPRSSASKALSIEKGRGTQLKDIPNVAFKLAKRKPDDNLQLLHTILFGKKAKAHSLKRNIGQFSGYVWVENEQEKQRAKVKEKLDKCIKEKLMDFCDVLNIPISKASTRKEELSARLLEFLESPHATTDILLADKEQKGQKRRRKSTQSKSGSTGEASPETPAKKQKQTPNVGKKRKDSSKVEDEGEDKAESSDVKDDSHEEENEDTVHEESGHGDKSDEEEEDKKDQQSTPKSSSKRAVKESTGSKTGGKTAPVKKSTPAKSTKNPAESTPKKSRSSSKRGASDADGTSGSRSKSKGSTSKKQKIEKEGEKDVKVKAASKKKSSRSSSKVSAKDQGELFCVYALLTLVIGDGYSNGLKFMLEIVKGKNSKKAKAEPTKEEMHSVIVDILKRVDFNTATLSDILRQLGSHFGVDLMHRKAEVKDIITEVINNMSDEEDEGDEAEENTEAGDDGEKDEDKDDDDDEQDGDDDDD</sequence>
<dbReference type="EMBL" id="JAEACU010000005">
    <property type="protein sequence ID" value="KAH7528190.1"/>
    <property type="molecule type" value="Genomic_DNA"/>
</dbReference>
<dbReference type="AlphaFoldDB" id="A0A978VCV1"/>
<feature type="region of interest" description="Disordered" evidence="7">
    <location>
        <begin position="1"/>
        <end position="74"/>
    </location>
</feature>
<feature type="compositionally biased region" description="Basic residues" evidence="7">
    <location>
        <begin position="353"/>
        <end position="362"/>
    </location>
</feature>
<evidence type="ECO:0000256" key="5">
    <source>
        <dbReference type="ARBA" id="ARBA00023163"/>
    </source>
</evidence>
<accession>A0A978VCV1</accession>
<feature type="compositionally biased region" description="Basic and acidic residues" evidence="7">
    <location>
        <begin position="265"/>
        <end position="276"/>
    </location>
</feature>
<feature type="compositionally biased region" description="Acidic residues" evidence="7">
    <location>
        <begin position="493"/>
        <end position="532"/>
    </location>
</feature>
<evidence type="ECO:0000256" key="7">
    <source>
        <dbReference type="SAM" id="MobiDB-lite"/>
    </source>
</evidence>
<dbReference type="GO" id="GO:2000779">
    <property type="term" value="P:regulation of double-strand break repair"/>
    <property type="evidence" value="ECO:0007669"/>
    <property type="project" value="TreeGrafter"/>
</dbReference>
<gene>
    <name evidence="9" type="ORF">FEM48_Zijuj05G0046100</name>
</gene>
<dbReference type="InterPro" id="IPR014876">
    <property type="entry name" value="DEK_C"/>
</dbReference>
<dbReference type="PROSITE" id="PS51998">
    <property type="entry name" value="DEK_C"/>
    <property type="match status" value="1"/>
</dbReference>
<protein>
    <recommendedName>
        <fullName evidence="8">DEK-C domain-containing protein</fullName>
    </recommendedName>
</protein>
<feature type="region of interest" description="Disordered" evidence="7">
    <location>
        <begin position="189"/>
        <end position="390"/>
    </location>
</feature>
<dbReference type="Gene3D" id="1.10.10.60">
    <property type="entry name" value="Homeodomain-like"/>
    <property type="match status" value="1"/>
</dbReference>
<dbReference type="SUPFAM" id="SSF109715">
    <property type="entry name" value="DEK C-terminal domain"/>
    <property type="match status" value="1"/>
</dbReference>
<feature type="compositionally biased region" description="Basic and acidic residues" evidence="7">
    <location>
        <begin position="238"/>
        <end position="258"/>
    </location>
</feature>
<dbReference type="PANTHER" id="PTHR13468:SF1">
    <property type="entry name" value="PROTEIN DEK"/>
    <property type="match status" value="1"/>
</dbReference>
<evidence type="ECO:0000259" key="8">
    <source>
        <dbReference type="PROSITE" id="PS51998"/>
    </source>
</evidence>
<feature type="region of interest" description="Disordered" evidence="7">
    <location>
        <begin position="491"/>
        <end position="532"/>
    </location>
</feature>
<feature type="domain" description="DEK-C" evidence="8">
    <location>
        <begin position="435"/>
        <end position="490"/>
    </location>
</feature>
<feature type="compositionally biased region" description="Polar residues" evidence="7">
    <location>
        <begin position="57"/>
        <end position="67"/>
    </location>
</feature>
<proteinExistence type="predicted"/>
<dbReference type="PANTHER" id="PTHR13468">
    <property type="entry name" value="DEK PROTEIN"/>
    <property type="match status" value="1"/>
</dbReference>
<reference evidence="9" key="1">
    <citation type="journal article" date="2021" name="Front. Plant Sci.">
        <title>Chromosome-Scale Genome Assembly for Chinese Sour Jujube and Insights Into Its Genome Evolution and Domestication Signature.</title>
        <authorList>
            <person name="Shen L.-Y."/>
            <person name="Luo H."/>
            <person name="Wang X.-L."/>
            <person name="Wang X.-M."/>
            <person name="Qiu X.-J."/>
            <person name="Liu H."/>
            <person name="Zhou S.-S."/>
            <person name="Jia K.-H."/>
            <person name="Nie S."/>
            <person name="Bao Y.-T."/>
            <person name="Zhang R.-G."/>
            <person name="Yun Q.-Z."/>
            <person name="Chai Y.-H."/>
            <person name="Lu J.-Y."/>
            <person name="Li Y."/>
            <person name="Zhao S.-W."/>
            <person name="Mao J.-F."/>
            <person name="Jia S.-G."/>
            <person name="Mao Y.-M."/>
        </authorList>
    </citation>
    <scope>NUCLEOTIDE SEQUENCE</scope>
    <source>
        <strain evidence="9">AT0</strain>
        <tissue evidence="9">Leaf</tissue>
    </source>
</reference>
<comment type="subcellular location">
    <subcellularLocation>
        <location evidence="1">Nucleus</location>
        <location evidence="1">Nucleolus</location>
    </subcellularLocation>
</comment>
<dbReference type="GO" id="GO:0003677">
    <property type="term" value="F:DNA binding"/>
    <property type="evidence" value="ECO:0007669"/>
    <property type="project" value="UniProtKB-KW"/>
</dbReference>
<dbReference type="GO" id="GO:0006325">
    <property type="term" value="P:chromatin organization"/>
    <property type="evidence" value="ECO:0007669"/>
    <property type="project" value="UniProtKB-KW"/>
</dbReference>
<evidence type="ECO:0000256" key="1">
    <source>
        <dbReference type="ARBA" id="ARBA00004604"/>
    </source>
</evidence>
<feature type="compositionally biased region" description="Basic and acidic residues" evidence="7">
    <location>
        <begin position="44"/>
        <end position="53"/>
    </location>
</feature>
<keyword evidence="6" id="KW-0539">Nucleus</keyword>
<dbReference type="Pfam" id="PF08766">
    <property type="entry name" value="DEK_C"/>
    <property type="match status" value="1"/>
</dbReference>
<feature type="compositionally biased region" description="Basic and acidic residues" evidence="7">
    <location>
        <begin position="18"/>
        <end position="37"/>
    </location>
</feature>
<dbReference type="FunFam" id="1.10.10.60:FF:000220">
    <property type="entry name" value="DEK domain-containing chromatin associated protein"/>
    <property type="match status" value="1"/>
</dbReference>
<organism evidence="9 10">
    <name type="scientific">Ziziphus jujuba var. spinosa</name>
    <dbReference type="NCBI Taxonomy" id="714518"/>
    <lineage>
        <taxon>Eukaryota</taxon>
        <taxon>Viridiplantae</taxon>
        <taxon>Streptophyta</taxon>
        <taxon>Embryophyta</taxon>
        <taxon>Tracheophyta</taxon>
        <taxon>Spermatophyta</taxon>
        <taxon>Magnoliopsida</taxon>
        <taxon>eudicotyledons</taxon>
        <taxon>Gunneridae</taxon>
        <taxon>Pentapetalae</taxon>
        <taxon>rosids</taxon>
        <taxon>fabids</taxon>
        <taxon>Rosales</taxon>
        <taxon>Rhamnaceae</taxon>
        <taxon>Paliureae</taxon>
        <taxon>Ziziphus</taxon>
    </lineage>
</organism>
<dbReference type="GO" id="GO:0005730">
    <property type="term" value="C:nucleolus"/>
    <property type="evidence" value="ECO:0007669"/>
    <property type="project" value="UniProtKB-SubCell"/>
</dbReference>